<keyword evidence="2" id="KW-1185">Reference proteome</keyword>
<evidence type="ECO:0000313" key="2">
    <source>
        <dbReference type="Proteomes" id="UP000266178"/>
    </source>
</evidence>
<comment type="caution">
    <text evidence="1">The sequence shown here is derived from an EMBL/GenBank/DDBJ whole genome shotgun (WGS) entry which is preliminary data.</text>
</comment>
<dbReference type="Proteomes" id="UP000266178">
    <property type="component" value="Unassembled WGS sequence"/>
</dbReference>
<name>A0A399F2V9_9DEIN</name>
<organism evidence="1 2">
    <name type="scientific">Meiothermus granaticius NBRC 107808</name>
    <dbReference type="NCBI Taxonomy" id="1227551"/>
    <lineage>
        <taxon>Bacteria</taxon>
        <taxon>Thermotogati</taxon>
        <taxon>Deinococcota</taxon>
        <taxon>Deinococci</taxon>
        <taxon>Thermales</taxon>
        <taxon>Thermaceae</taxon>
        <taxon>Meiothermus</taxon>
    </lineage>
</organism>
<protein>
    <recommendedName>
        <fullName evidence="3">DUF4115 domain-containing protein</fullName>
    </recommendedName>
</protein>
<gene>
    <name evidence="1" type="ORF">Mgrana_03016</name>
</gene>
<reference evidence="1 2" key="1">
    <citation type="submission" date="2018-08" db="EMBL/GenBank/DDBJ databases">
        <title>Meiothermus granaticius genome AF-68 sequencing project.</title>
        <authorList>
            <person name="Da Costa M.S."/>
            <person name="Albuquerque L."/>
            <person name="Raposo P."/>
            <person name="Froufe H.J.C."/>
            <person name="Barroso C.S."/>
            <person name="Egas C."/>
        </authorList>
    </citation>
    <scope>NUCLEOTIDE SEQUENCE [LARGE SCALE GENOMIC DNA]</scope>
    <source>
        <strain evidence="1 2">AF-68</strain>
    </source>
</reference>
<evidence type="ECO:0000313" key="1">
    <source>
        <dbReference type="EMBL" id="RIH91077.1"/>
    </source>
</evidence>
<sequence length="68" mass="7389">MTVSYTLPPQYPTGTVVAILVQDETEVRTLFEGPVEAGFTLPAQEIIVRGAATFRVLINGEQVLETPL</sequence>
<dbReference type="AlphaFoldDB" id="A0A399F2V9"/>
<dbReference type="EMBL" id="QWLB01000059">
    <property type="protein sequence ID" value="RIH91077.1"/>
    <property type="molecule type" value="Genomic_DNA"/>
</dbReference>
<accession>A0A399F2V9</accession>
<evidence type="ECO:0008006" key="3">
    <source>
        <dbReference type="Google" id="ProtNLM"/>
    </source>
</evidence>
<proteinExistence type="predicted"/>